<organism evidence="2 3">
    <name type="scientific">Dorcoceras hygrometricum</name>
    <dbReference type="NCBI Taxonomy" id="472368"/>
    <lineage>
        <taxon>Eukaryota</taxon>
        <taxon>Viridiplantae</taxon>
        <taxon>Streptophyta</taxon>
        <taxon>Embryophyta</taxon>
        <taxon>Tracheophyta</taxon>
        <taxon>Spermatophyta</taxon>
        <taxon>Magnoliopsida</taxon>
        <taxon>eudicotyledons</taxon>
        <taxon>Gunneridae</taxon>
        <taxon>Pentapetalae</taxon>
        <taxon>asterids</taxon>
        <taxon>lamiids</taxon>
        <taxon>Lamiales</taxon>
        <taxon>Gesneriaceae</taxon>
        <taxon>Didymocarpoideae</taxon>
        <taxon>Trichosporeae</taxon>
        <taxon>Loxocarpinae</taxon>
        <taxon>Dorcoceras</taxon>
    </lineage>
</organism>
<dbReference type="AlphaFoldDB" id="A0A2Z7BR49"/>
<reference evidence="2 3" key="1">
    <citation type="journal article" date="2015" name="Proc. Natl. Acad. Sci. U.S.A.">
        <title>The resurrection genome of Boea hygrometrica: A blueprint for survival of dehydration.</title>
        <authorList>
            <person name="Xiao L."/>
            <person name="Yang G."/>
            <person name="Zhang L."/>
            <person name="Yang X."/>
            <person name="Zhao S."/>
            <person name="Ji Z."/>
            <person name="Zhou Q."/>
            <person name="Hu M."/>
            <person name="Wang Y."/>
            <person name="Chen M."/>
            <person name="Xu Y."/>
            <person name="Jin H."/>
            <person name="Xiao X."/>
            <person name="Hu G."/>
            <person name="Bao F."/>
            <person name="Hu Y."/>
            <person name="Wan P."/>
            <person name="Li L."/>
            <person name="Deng X."/>
            <person name="Kuang T."/>
            <person name="Xiang C."/>
            <person name="Zhu J.K."/>
            <person name="Oliver M.J."/>
            <person name="He Y."/>
        </authorList>
    </citation>
    <scope>NUCLEOTIDE SEQUENCE [LARGE SCALE GENOMIC DNA]</scope>
    <source>
        <strain evidence="3">cv. XS01</strain>
    </source>
</reference>
<gene>
    <name evidence="2" type="ORF">F511_16436</name>
</gene>
<protein>
    <submittedName>
        <fullName evidence="2">Uncharacterized protein</fullName>
    </submittedName>
</protein>
<name>A0A2Z7BR49_9LAMI</name>
<proteinExistence type="predicted"/>
<sequence>MLDLGLHTHTTNNHSSPHSRRPLLQFSLAAAEHHAPPPAATRAAACRDRTCSDRRVEEIPFVSNSSVLLVKANEGFVIPVVDLIRRSTASYNSRASFPVILVGARRLDASKVTIDKHPLNGLLIDFNVLNVSRGKFLNFRCAPGKRDPDPPLSPTGFPGYSVGRGVVPAVGAPGGG</sequence>
<evidence type="ECO:0000256" key="1">
    <source>
        <dbReference type="SAM" id="MobiDB-lite"/>
    </source>
</evidence>
<dbReference type="EMBL" id="KV005034">
    <property type="protein sequence ID" value="KZV34578.1"/>
    <property type="molecule type" value="Genomic_DNA"/>
</dbReference>
<dbReference type="Proteomes" id="UP000250235">
    <property type="component" value="Unassembled WGS sequence"/>
</dbReference>
<feature type="region of interest" description="Disordered" evidence="1">
    <location>
        <begin position="1"/>
        <end position="20"/>
    </location>
</feature>
<feature type="compositionally biased region" description="Low complexity" evidence="1">
    <location>
        <begin position="7"/>
        <end position="16"/>
    </location>
</feature>
<accession>A0A2Z7BR49</accession>
<evidence type="ECO:0000313" key="3">
    <source>
        <dbReference type="Proteomes" id="UP000250235"/>
    </source>
</evidence>
<evidence type="ECO:0000313" key="2">
    <source>
        <dbReference type="EMBL" id="KZV34578.1"/>
    </source>
</evidence>
<keyword evidence="3" id="KW-1185">Reference proteome</keyword>